<gene>
    <name evidence="1" type="ORF">LCGC14_3070230</name>
</gene>
<organism evidence="1">
    <name type="scientific">marine sediment metagenome</name>
    <dbReference type="NCBI Taxonomy" id="412755"/>
    <lineage>
        <taxon>unclassified sequences</taxon>
        <taxon>metagenomes</taxon>
        <taxon>ecological metagenomes</taxon>
    </lineage>
</organism>
<comment type="caution">
    <text evidence="1">The sequence shown here is derived from an EMBL/GenBank/DDBJ whole genome shotgun (WGS) entry which is preliminary data.</text>
</comment>
<accession>A0A0F8WH04</accession>
<protein>
    <submittedName>
        <fullName evidence="1">Uncharacterized protein</fullName>
    </submittedName>
</protein>
<reference evidence="1" key="1">
    <citation type="journal article" date="2015" name="Nature">
        <title>Complex archaea that bridge the gap between prokaryotes and eukaryotes.</title>
        <authorList>
            <person name="Spang A."/>
            <person name="Saw J.H."/>
            <person name="Jorgensen S.L."/>
            <person name="Zaremba-Niedzwiedzka K."/>
            <person name="Martijn J."/>
            <person name="Lind A.E."/>
            <person name="van Eijk R."/>
            <person name="Schleper C."/>
            <person name="Guy L."/>
            <person name="Ettema T.J."/>
        </authorList>
    </citation>
    <scope>NUCLEOTIDE SEQUENCE</scope>
</reference>
<dbReference type="EMBL" id="LAZR01065283">
    <property type="protein sequence ID" value="KKK55868.1"/>
    <property type="molecule type" value="Genomic_DNA"/>
</dbReference>
<proteinExistence type="predicted"/>
<evidence type="ECO:0000313" key="1">
    <source>
        <dbReference type="EMBL" id="KKK55868.1"/>
    </source>
</evidence>
<name>A0A0F8WH04_9ZZZZ</name>
<dbReference type="AlphaFoldDB" id="A0A0F8WH04"/>
<sequence length="57" mass="6859">MKEVQDKQLHFLEKCTINNYELVCNNCQHKVKPDDFADCLSFYEAHQNHSTFVRRLE</sequence>